<sequence length="123" mass="14341">MSFIFILLFKIFNQKLTFADRKKSNAELQELIESLTNQTRPRHSFAQILAAQLICQYGTDYSFLQKVVDLDMSGFFRSQIITLVVCVAAISVVEIARDLFLQYCKHPRKTRTKIQIKDFDELE</sequence>
<feature type="signal peptide" evidence="2">
    <location>
        <begin position="1"/>
        <end position="19"/>
    </location>
</feature>
<comment type="caution">
    <text evidence="3">The sequence shown here is derived from an EMBL/GenBank/DDBJ whole genome shotgun (WGS) entry which is preliminary data.</text>
</comment>
<dbReference type="Proteomes" id="UP001642409">
    <property type="component" value="Unassembled WGS sequence"/>
</dbReference>
<organism evidence="3 4">
    <name type="scientific">Hexamita inflata</name>
    <dbReference type="NCBI Taxonomy" id="28002"/>
    <lineage>
        <taxon>Eukaryota</taxon>
        <taxon>Metamonada</taxon>
        <taxon>Diplomonadida</taxon>
        <taxon>Hexamitidae</taxon>
        <taxon>Hexamitinae</taxon>
        <taxon>Hexamita</taxon>
    </lineage>
</organism>
<feature type="chain" id="PRO_5046217437" evidence="2">
    <location>
        <begin position="20"/>
        <end position="123"/>
    </location>
</feature>
<protein>
    <submittedName>
        <fullName evidence="3">Hypothetical_protein</fullName>
    </submittedName>
</protein>
<reference evidence="3 4" key="1">
    <citation type="submission" date="2024-07" db="EMBL/GenBank/DDBJ databases">
        <authorList>
            <person name="Akdeniz Z."/>
        </authorList>
    </citation>
    <scope>NUCLEOTIDE SEQUENCE [LARGE SCALE GENOMIC DNA]</scope>
</reference>
<evidence type="ECO:0000256" key="2">
    <source>
        <dbReference type="SAM" id="SignalP"/>
    </source>
</evidence>
<keyword evidence="1" id="KW-0812">Transmembrane</keyword>
<feature type="transmembrane region" description="Helical" evidence="1">
    <location>
        <begin position="80"/>
        <end position="101"/>
    </location>
</feature>
<keyword evidence="1" id="KW-0472">Membrane</keyword>
<evidence type="ECO:0000313" key="3">
    <source>
        <dbReference type="EMBL" id="CAL5994066.1"/>
    </source>
</evidence>
<evidence type="ECO:0000256" key="1">
    <source>
        <dbReference type="SAM" id="Phobius"/>
    </source>
</evidence>
<keyword evidence="1" id="KW-1133">Transmembrane helix</keyword>
<keyword evidence="2" id="KW-0732">Signal</keyword>
<proteinExistence type="predicted"/>
<gene>
    <name evidence="3" type="ORF">HINF_LOCUS13369</name>
</gene>
<accession>A0ABP1HK59</accession>
<name>A0ABP1HK59_9EUKA</name>
<dbReference type="EMBL" id="CAXDID020000031">
    <property type="protein sequence ID" value="CAL5994066.1"/>
    <property type="molecule type" value="Genomic_DNA"/>
</dbReference>
<keyword evidence="4" id="KW-1185">Reference proteome</keyword>
<evidence type="ECO:0000313" key="4">
    <source>
        <dbReference type="Proteomes" id="UP001642409"/>
    </source>
</evidence>